<dbReference type="Pfam" id="PF04198">
    <property type="entry name" value="Sugar-bind"/>
    <property type="match status" value="1"/>
</dbReference>
<dbReference type="PANTHER" id="PTHR34294:SF1">
    <property type="entry name" value="TRANSCRIPTIONAL REGULATOR LSRR"/>
    <property type="match status" value="1"/>
</dbReference>
<keyword evidence="7" id="KW-1185">Reference proteome</keyword>
<dbReference type="OrthoDB" id="58802at2"/>
<comment type="caution">
    <text evidence="6">The sequence shown here is derived from an EMBL/GenBank/DDBJ whole genome shotgun (WGS) entry which is preliminary data.</text>
</comment>
<evidence type="ECO:0000256" key="3">
    <source>
        <dbReference type="ARBA" id="ARBA00023125"/>
    </source>
</evidence>
<dbReference type="InterPro" id="IPR051054">
    <property type="entry name" value="SorC_transcr_regulators"/>
</dbReference>
<keyword evidence="3" id="KW-0238">DNA-binding</keyword>
<reference evidence="7" key="1">
    <citation type="submission" date="2015-07" db="EMBL/GenBank/DDBJ databases">
        <title>Genome sequencing project for genomic taxonomy and phylogenomics of Bacillus-like bacteria.</title>
        <authorList>
            <person name="Liu B."/>
            <person name="Wang J."/>
            <person name="Zhu Y."/>
            <person name="Liu G."/>
            <person name="Chen Q."/>
            <person name="Chen Z."/>
            <person name="Lan J."/>
            <person name="Che J."/>
            <person name="Ge C."/>
            <person name="Shi H."/>
            <person name="Pan Z."/>
            <person name="Liu X."/>
        </authorList>
    </citation>
    <scope>NUCLEOTIDE SEQUENCE [LARGE SCALE GENOMIC DNA]</scope>
    <source>
        <strain evidence="7">FJAT-27997</strain>
    </source>
</reference>
<dbReference type="PANTHER" id="PTHR34294">
    <property type="entry name" value="TRANSCRIPTIONAL REGULATOR-RELATED"/>
    <property type="match status" value="1"/>
</dbReference>
<dbReference type="AlphaFoldDB" id="A0A0K9GPB3"/>
<dbReference type="InterPro" id="IPR037171">
    <property type="entry name" value="NagB/RpiA_transferase-like"/>
</dbReference>
<evidence type="ECO:0000259" key="5">
    <source>
        <dbReference type="Pfam" id="PF04198"/>
    </source>
</evidence>
<dbReference type="InterPro" id="IPR007324">
    <property type="entry name" value="Sugar-bd_dom_put"/>
</dbReference>
<proteinExistence type="inferred from homology"/>
<dbReference type="Proteomes" id="UP000037146">
    <property type="component" value="Unassembled WGS sequence"/>
</dbReference>
<evidence type="ECO:0000256" key="1">
    <source>
        <dbReference type="ARBA" id="ARBA00010466"/>
    </source>
</evidence>
<dbReference type="Pfam" id="PF13384">
    <property type="entry name" value="HTH_23"/>
    <property type="match status" value="1"/>
</dbReference>
<dbReference type="SUPFAM" id="SSF100950">
    <property type="entry name" value="NagB/RpiA/CoA transferase-like"/>
    <property type="match status" value="1"/>
</dbReference>
<dbReference type="GO" id="GO:0003677">
    <property type="term" value="F:DNA binding"/>
    <property type="evidence" value="ECO:0007669"/>
    <property type="project" value="UniProtKB-KW"/>
</dbReference>
<accession>A0A0K9GPB3</accession>
<dbReference type="STRING" id="1679170.AC625_02255"/>
<dbReference type="SUPFAM" id="SSF46689">
    <property type="entry name" value="Homeodomain-like"/>
    <property type="match status" value="1"/>
</dbReference>
<evidence type="ECO:0000256" key="4">
    <source>
        <dbReference type="ARBA" id="ARBA00023163"/>
    </source>
</evidence>
<comment type="similarity">
    <text evidence="1">Belongs to the SorC transcriptional regulatory family.</text>
</comment>
<dbReference type="EMBL" id="LFZW01000001">
    <property type="protein sequence ID" value="KMY48480.1"/>
    <property type="molecule type" value="Genomic_DNA"/>
</dbReference>
<keyword evidence="2" id="KW-0805">Transcription regulation</keyword>
<keyword evidence="4" id="KW-0804">Transcription</keyword>
<dbReference type="Gene3D" id="1.10.10.60">
    <property type="entry name" value="Homeodomain-like"/>
    <property type="match status" value="1"/>
</dbReference>
<dbReference type="RefSeq" id="WP_049679804.1">
    <property type="nucleotide sequence ID" value="NZ_LFZW01000001.1"/>
</dbReference>
<evidence type="ECO:0000256" key="2">
    <source>
        <dbReference type="ARBA" id="ARBA00023015"/>
    </source>
</evidence>
<dbReference type="GO" id="GO:0030246">
    <property type="term" value="F:carbohydrate binding"/>
    <property type="evidence" value="ECO:0007669"/>
    <property type="project" value="InterPro"/>
</dbReference>
<organism evidence="6 7">
    <name type="scientific">Peribacillus loiseleuriae</name>
    <dbReference type="NCBI Taxonomy" id="1679170"/>
    <lineage>
        <taxon>Bacteria</taxon>
        <taxon>Bacillati</taxon>
        <taxon>Bacillota</taxon>
        <taxon>Bacilli</taxon>
        <taxon>Bacillales</taxon>
        <taxon>Bacillaceae</taxon>
        <taxon>Peribacillus</taxon>
    </lineage>
</organism>
<name>A0A0K9GPB3_9BACI</name>
<protein>
    <submittedName>
        <fullName evidence="6">RNA polymerase sigma70</fullName>
    </submittedName>
</protein>
<dbReference type="InterPro" id="IPR009057">
    <property type="entry name" value="Homeodomain-like_sf"/>
</dbReference>
<evidence type="ECO:0000313" key="6">
    <source>
        <dbReference type="EMBL" id="KMY48480.1"/>
    </source>
</evidence>
<evidence type="ECO:0000313" key="7">
    <source>
        <dbReference type="Proteomes" id="UP000037146"/>
    </source>
</evidence>
<sequence length="314" mass="34836">MNSEKIEKMVEAAKLYHLMDFSQMEVAKKLGVSRPTVSKILQQAKEEGIVEIKIMDPSENCRMLGEELEERFGLKKAIVVSVPLYEENVVKQAIGKIAANYVNSIVKDGDTIGITWGTTMYQVALHLKHKSVRDVKIVQLKGGVSHSQNKTYASEALNLFEKAFDAMLYQLPLPAIVDHVVVKQAIDADRHIRKLLTLGKEANIAIYTVGVPQTESLLFQLGYFTEEDEKVISEHAVGDIASRFFDKDGHICNTDLNARTIGVELEDLKNKEQSILVAGGLKKVDGIRGAIKSKMSNVLITDANTAKILLNKET</sequence>
<feature type="domain" description="Sugar-binding" evidence="5">
    <location>
        <begin position="58"/>
        <end position="311"/>
    </location>
</feature>
<dbReference type="PATRIC" id="fig|1679170.3.peg.443"/>
<gene>
    <name evidence="6" type="ORF">AC625_02255</name>
</gene>
<dbReference type="Gene3D" id="3.40.50.1360">
    <property type="match status" value="1"/>
</dbReference>